<evidence type="ECO:0000313" key="4">
    <source>
        <dbReference type="Proteomes" id="UP000434101"/>
    </source>
</evidence>
<gene>
    <name evidence="3" type="ORF">GS429_05855</name>
</gene>
<evidence type="ECO:0000259" key="2">
    <source>
        <dbReference type="Pfam" id="PF06634"/>
    </source>
</evidence>
<dbReference type="InterPro" id="IPR009537">
    <property type="entry name" value="DUF1156"/>
</dbReference>
<feature type="compositionally biased region" description="Polar residues" evidence="1">
    <location>
        <begin position="654"/>
        <end position="663"/>
    </location>
</feature>
<dbReference type="OrthoDB" id="93530at2157"/>
<feature type="region of interest" description="Disordered" evidence="1">
    <location>
        <begin position="101"/>
        <end position="129"/>
    </location>
</feature>
<sequence>MTQNNPDIDEQSELDQLAIEGKLPLKAVGIENLKEANPQHMPPHRYLHPWFARRPTPASRLAVLASVLPSGVDADDLLRWIQIGPSQGTDGESIVEYVARKKSNEDERDGTLQDHYDYPRPFTQSPSENERNEIHQLLRQQWDGELPTVLDPTAGGGVIPFEALRYDLPTIANELNPIPSLMLKVMNEYAPRVGSLQSELNRWSDKVDEVASERLDEYFPSENDRRSPSHYACTYTVTCPDCGFEIPLVKKWWLQKQSSTSGVASRPRLNEETKSVEYDCVRLPDKVSKNEFNPQNGPHSRSGAECLNCPVVMESDDIRTAFKNGEYDTTVYGVKYVNDGSGSGWRAPTKEDYKACEKASERTESDFRLNTILTQDRYIGDEDRAGPYGVTKWRDAFTDRQLVTHYEYLRAFEEVEDEIRESHSEKEAEAILTILSLVSSKAIDRNTRFAPLDTGKGYPANALGGKHFTLQWSFVDNNLCAGNQSWKDNFNRVRDSYEELVSYLQDIEDPESEVLVGDAADLDIETNTVQAVVIDPPYYDSIIYSELSDICYVWLKEYLGDTFPEMFTGELSDKDDEAVANVAEYKEVADSSKSKQEFASEDYEDKMAGIFQELYRVLEPGGVMTVMFTHKESSAWDTLTKSLIRSGFTVTSTHPITSEMPQRTDTRGGGSADSTLLLTGRKPVDANQHETDSIPTLWSDVRTDTRDVAKDAARELLNSGLSLTKTDVIISAFGPTLKVYADAYPVVDDQDNEVPPRRALEEAREAVTRVLVEEYLEGEGLGDLDDITEWYILSWLVHESDTFHYDDGHQLGLGVGVDIDDIKRSTKIWGKKRGDIQLKTHDDRVQDIILPPEERSNRTPVDPEALSYTIALDAVHAAMHVYEKQGEDVAIDWLKERNFDTDAGFKATLKALLQVLPQRSSEWEAARDLAIGRTHDALGLEFTPTDFADVSKDRSEQTELGDHA</sequence>
<proteinExistence type="predicted"/>
<feature type="compositionally biased region" description="Basic and acidic residues" evidence="1">
    <location>
        <begin position="101"/>
        <end position="118"/>
    </location>
</feature>
<organism evidence="3 4">
    <name type="scientific">Natronorubrum halalkaliphilum</name>
    <dbReference type="NCBI Taxonomy" id="2691917"/>
    <lineage>
        <taxon>Archaea</taxon>
        <taxon>Methanobacteriati</taxon>
        <taxon>Methanobacteriota</taxon>
        <taxon>Stenosarchaea group</taxon>
        <taxon>Halobacteria</taxon>
        <taxon>Halobacteriales</taxon>
        <taxon>Natrialbaceae</taxon>
        <taxon>Natronorubrum</taxon>
    </lineage>
</organism>
<feature type="region of interest" description="Disordered" evidence="1">
    <location>
        <begin position="654"/>
        <end position="675"/>
    </location>
</feature>
<dbReference type="Proteomes" id="UP000434101">
    <property type="component" value="Unassembled WGS sequence"/>
</dbReference>
<feature type="domain" description="DUF1156" evidence="2">
    <location>
        <begin position="23"/>
        <end position="70"/>
    </location>
</feature>
<name>A0A6B0VKR2_9EURY</name>
<dbReference type="RefSeq" id="WP_160063630.1">
    <property type="nucleotide sequence ID" value="NZ_WUYX01000022.1"/>
</dbReference>
<dbReference type="Gene3D" id="3.40.50.150">
    <property type="entry name" value="Vaccinia Virus protein VP39"/>
    <property type="match status" value="1"/>
</dbReference>
<comment type="caution">
    <text evidence="3">The sequence shown here is derived from an EMBL/GenBank/DDBJ whole genome shotgun (WGS) entry which is preliminary data.</text>
</comment>
<evidence type="ECO:0000256" key="1">
    <source>
        <dbReference type="SAM" id="MobiDB-lite"/>
    </source>
</evidence>
<dbReference type="InterPro" id="IPR029063">
    <property type="entry name" value="SAM-dependent_MTases_sf"/>
</dbReference>
<accession>A0A6B0VKR2</accession>
<dbReference type="Pfam" id="PF06634">
    <property type="entry name" value="DUF1156"/>
    <property type="match status" value="1"/>
</dbReference>
<dbReference type="SUPFAM" id="SSF53335">
    <property type="entry name" value="S-adenosyl-L-methionine-dependent methyltransferases"/>
    <property type="match status" value="1"/>
</dbReference>
<keyword evidence="4" id="KW-1185">Reference proteome</keyword>
<dbReference type="EMBL" id="WUYX01000022">
    <property type="protein sequence ID" value="MXV61596.1"/>
    <property type="molecule type" value="Genomic_DNA"/>
</dbReference>
<evidence type="ECO:0000313" key="3">
    <source>
        <dbReference type="EMBL" id="MXV61596.1"/>
    </source>
</evidence>
<dbReference type="AlphaFoldDB" id="A0A6B0VKR2"/>
<protein>
    <submittedName>
        <fullName evidence="3">DUF1156 domain-containing protein</fullName>
    </submittedName>
</protein>
<reference evidence="3 4" key="1">
    <citation type="submission" date="2020-01" db="EMBL/GenBank/DDBJ databases">
        <title>Natronorubrum sp. JWXQ-INN 674 isolated from Inner Mongolia Autonomous Region of China.</title>
        <authorList>
            <person name="Xue Q."/>
        </authorList>
    </citation>
    <scope>NUCLEOTIDE SEQUENCE [LARGE SCALE GENOMIC DNA]</scope>
    <source>
        <strain evidence="3 4">JWXQ-INN-674</strain>
    </source>
</reference>